<comment type="subcellular location">
    <subcellularLocation>
        <location evidence="1 14">Endoplasmic reticulum membrane</location>
        <topology evidence="1 14">Multi-pass membrane protein</topology>
    </subcellularLocation>
</comment>
<dbReference type="STRING" id="1381753.V2XSY5"/>
<dbReference type="EC" id="2.4.1.258" evidence="3 14"/>
<feature type="transmembrane region" description="Helical" evidence="14">
    <location>
        <begin position="379"/>
        <end position="399"/>
    </location>
</feature>
<feature type="transmembrane region" description="Helical" evidence="14">
    <location>
        <begin position="20"/>
        <end position="40"/>
    </location>
</feature>
<dbReference type="InterPro" id="IPR007873">
    <property type="entry name" value="Glycosyltransferase_ALG3"/>
</dbReference>
<dbReference type="PANTHER" id="PTHR12646:SF0">
    <property type="entry name" value="DOL-P-MAN:MAN(5)GLCNAC(2)-PP-DOL ALPHA-1,3-MANNOSYLTRANSFERASE"/>
    <property type="match status" value="1"/>
</dbReference>
<gene>
    <name evidence="15" type="ORF">Moror_6455</name>
</gene>
<evidence type="ECO:0000313" key="16">
    <source>
        <dbReference type="Proteomes" id="UP000017559"/>
    </source>
</evidence>
<feature type="transmembrane region" description="Helical" evidence="14">
    <location>
        <begin position="210"/>
        <end position="229"/>
    </location>
</feature>
<comment type="catalytic activity">
    <reaction evidence="12 14">
        <text>an alpha-D-Man-(1-&gt;2)-alpha-D-Man-(1-&gt;2)-alpha-D-Man-(1-&gt;3)-[alpha-D-Man-(1-&gt;6)]-beta-D-Man-(1-&gt;4)-beta-D-GlcNAc-(1-&gt;4)-alpha-D-GlcNAc-diphospho-di-trans,poly-cis-dolichol + a di-trans,poly-cis-dolichyl beta-D-mannosyl phosphate = an alpha-D-Man-(1-&gt;2)-alpha-D-Man-(1-&gt;2)-alpha-D-Man-(1-&gt;3)-[alpha-D-Man-(1-&gt;3)-alpha-D-Man-(1-&gt;6)]-beta-D-Man-(1-&gt;4)-beta-D-GlcNAc-(1-&gt;4)-alpha-D-GlcNAc-diphospho-di-trans,poly-cis-dolichol + a di-trans,poly-cis-dolichyl phosphate + H(+)</text>
        <dbReference type="Rhea" id="RHEA:29527"/>
        <dbReference type="Rhea" id="RHEA-COMP:19498"/>
        <dbReference type="Rhea" id="RHEA-COMP:19501"/>
        <dbReference type="Rhea" id="RHEA-COMP:19516"/>
        <dbReference type="Rhea" id="RHEA-COMP:19517"/>
        <dbReference type="ChEBI" id="CHEBI:15378"/>
        <dbReference type="ChEBI" id="CHEBI:57683"/>
        <dbReference type="ChEBI" id="CHEBI:58211"/>
        <dbReference type="ChEBI" id="CHEBI:132515"/>
        <dbReference type="ChEBI" id="CHEBI:132516"/>
        <dbReference type="EC" id="2.4.1.258"/>
    </reaction>
    <physiologicalReaction direction="left-to-right" evidence="12 14">
        <dbReference type="Rhea" id="RHEA:29528"/>
    </physiologicalReaction>
</comment>
<keyword evidence="7 14" id="KW-0812">Transmembrane</keyword>
<evidence type="ECO:0000256" key="12">
    <source>
        <dbReference type="ARBA" id="ARBA00049506"/>
    </source>
</evidence>
<accession>V2XSY5</accession>
<sequence length="421" mass="47775">MRSILQFIRSLLFDARSFYLLALLVVVGDAILTEGIVKFVPYTEIDWETYIIQVQQFLKGERDYSKMTGPTGPLVYPAGHLYIHALLERITNSGSNIAFAQQIYALLYVLSLRLSCAIYEKAGGIPNWVLLLLPLSKRLHSIYVLRLFNDCWSVVAMQCATLAFQSGNDDLGIVLFSAALSIKMSILLYLPAIIIILVKRRGLLYAIRQLFNIASIQGLLALPFVRYNWRTYLRSAFDFERVFLYKWTVNWRMIPEGIFLHPAWAKALLVGHALMLLLFGLGCWCHHDGGAMATISRALRRPNLPAGIPVVTADFIATLLFTCNLIGIMFARSLHYQFYSWHAQQVPFLLWRTKYPLFVKMALMGAIEYSWNIFPSTPFSSSVLLGAHLVLLCGILYGYPCGIPQRKKVPFENTKPASKQM</sequence>
<evidence type="ECO:0000256" key="4">
    <source>
        <dbReference type="ARBA" id="ARBA00015561"/>
    </source>
</evidence>
<dbReference type="AlphaFoldDB" id="V2XSY5"/>
<dbReference type="Pfam" id="PF05208">
    <property type="entry name" value="ALG3"/>
    <property type="match status" value="1"/>
</dbReference>
<dbReference type="GO" id="GO:0052925">
    <property type="term" value="F:dol-P-Man:Man(5)GlcNAc(2)-PP-Dol alpha-1,3-mannosyltransferase activity"/>
    <property type="evidence" value="ECO:0007669"/>
    <property type="project" value="UniProtKB-EC"/>
</dbReference>
<evidence type="ECO:0000256" key="10">
    <source>
        <dbReference type="ARBA" id="ARBA00023136"/>
    </source>
</evidence>
<evidence type="ECO:0000256" key="8">
    <source>
        <dbReference type="ARBA" id="ARBA00022824"/>
    </source>
</evidence>
<keyword evidence="9 14" id="KW-1133">Transmembrane helix</keyword>
<dbReference type="OrthoDB" id="20028at2759"/>
<keyword evidence="6 14" id="KW-0808">Transferase</keyword>
<keyword evidence="8 14" id="KW-0256">Endoplasmic reticulum</keyword>
<dbReference type="UniPathway" id="UPA00378"/>
<name>V2XSY5_MONRO</name>
<dbReference type="Proteomes" id="UP000017559">
    <property type="component" value="Unassembled WGS sequence"/>
</dbReference>
<evidence type="ECO:0000256" key="1">
    <source>
        <dbReference type="ARBA" id="ARBA00004477"/>
    </source>
</evidence>
<organism evidence="15 16">
    <name type="scientific">Moniliophthora roreri (strain MCA 2997)</name>
    <name type="common">Cocoa frosty pod rot fungus</name>
    <name type="synonym">Crinipellis roreri</name>
    <dbReference type="NCBI Taxonomy" id="1381753"/>
    <lineage>
        <taxon>Eukaryota</taxon>
        <taxon>Fungi</taxon>
        <taxon>Dikarya</taxon>
        <taxon>Basidiomycota</taxon>
        <taxon>Agaricomycotina</taxon>
        <taxon>Agaricomycetes</taxon>
        <taxon>Agaricomycetidae</taxon>
        <taxon>Agaricales</taxon>
        <taxon>Marasmiineae</taxon>
        <taxon>Marasmiaceae</taxon>
        <taxon>Moniliophthora</taxon>
    </lineage>
</organism>
<feature type="transmembrane region" description="Helical" evidence="14">
    <location>
        <begin position="263"/>
        <end position="285"/>
    </location>
</feature>
<evidence type="ECO:0000313" key="15">
    <source>
        <dbReference type="EMBL" id="ESK96877.1"/>
    </source>
</evidence>
<keyword evidence="5 14" id="KW-0328">Glycosyltransferase</keyword>
<feature type="transmembrane region" description="Helical" evidence="14">
    <location>
        <begin position="306"/>
        <end position="331"/>
    </location>
</feature>
<protein>
    <recommendedName>
        <fullName evidence="4 14">Dol-P-Man:Man(5)GlcNAc(2)-PP-Dol alpha-1,3-mannosyltransferase</fullName>
        <ecNumber evidence="3 14">2.4.1.258</ecNumber>
    </recommendedName>
    <alternativeName>
        <fullName evidence="14">Dol-P-Man-dependent alpha(1-3)-mannosyltransferase</fullName>
    </alternativeName>
</protein>
<keyword evidence="16" id="KW-1185">Reference proteome</keyword>
<dbReference type="KEGG" id="mrr:Moror_6455"/>
<evidence type="ECO:0000256" key="6">
    <source>
        <dbReference type="ARBA" id="ARBA00022679"/>
    </source>
</evidence>
<evidence type="ECO:0000256" key="9">
    <source>
        <dbReference type="ARBA" id="ARBA00022989"/>
    </source>
</evidence>
<evidence type="ECO:0000256" key="3">
    <source>
        <dbReference type="ARBA" id="ARBA00011964"/>
    </source>
</evidence>
<comment type="similarity">
    <text evidence="13">Belongs to the glycosyltransferase ALG3 family.</text>
</comment>
<evidence type="ECO:0000256" key="11">
    <source>
        <dbReference type="ARBA" id="ARBA00044743"/>
    </source>
</evidence>
<evidence type="ECO:0000256" key="13">
    <source>
        <dbReference type="ARBA" id="ARBA00093457"/>
    </source>
</evidence>
<comment type="function">
    <text evidence="11 14">Dol-P-Man:Man(5)GlcNAc(2)-PP-Dol alpha-1,3-mannosyltransferase that operates in the biosynthetic pathway of dolichol-linked oligosaccharides, the glycan precursors employed in protein asparagine (N)-glycosylation. The assembly of dolichol-linked oligosaccharides begins on the cytosolic side of the endoplasmic reticulum membrane and finishes in its lumen. The sequential addition of sugars to dolichol pyrophosphate produces dolichol-linked oligosaccharides containing fourteen sugars, including two GlcNAcs, nine mannoses and three glucoses. Once assembled, the oligosaccharide is transferred from the lipid to nascent proteins by oligosaccharyltransferases. In the lumen of the endoplasmic reticulum, adds the first dolichyl beta-D-mannosyl phosphate derived mannose in an alpha-1,3 linkage to Man(5)GlcNAc(2)-PP-dolichol to produce Man(6)GlcNAc(2)-PP-dolichol.</text>
</comment>
<dbReference type="PANTHER" id="PTHR12646">
    <property type="entry name" value="NOT56 - RELATED"/>
    <property type="match status" value="1"/>
</dbReference>
<comment type="caution">
    <text evidence="15">The sequence shown here is derived from an EMBL/GenBank/DDBJ whole genome shotgun (WGS) entry which is preliminary data.</text>
</comment>
<proteinExistence type="inferred from homology"/>
<evidence type="ECO:0000256" key="2">
    <source>
        <dbReference type="ARBA" id="ARBA00004922"/>
    </source>
</evidence>
<comment type="pathway">
    <text evidence="2 14">Protein modification; protein glycosylation.</text>
</comment>
<evidence type="ECO:0000256" key="14">
    <source>
        <dbReference type="RuleBase" id="RU364047"/>
    </source>
</evidence>
<dbReference type="GO" id="GO:0005789">
    <property type="term" value="C:endoplasmic reticulum membrane"/>
    <property type="evidence" value="ECO:0007669"/>
    <property type="project" value="UniProtKB-SubCell"/>
</dbReference>
<dbReference type="HOGENOM" id="CLU_035382_3_0_1"/>
<dbReference type="EMBL" id="AWSO01000038">
    <property type="protein sequence ID" value="ESK96877.1"/>
    <property type="molecule type" value="Genomic_DNA"/>
</dbReference>
<feature type="transmembrane region" description="Helical" evidence="14">
    <location>
        <begin position="171"/>
        <end position="198"/>
    </location>
</feature>
<keyword evidence="10 14" id="KW-0472">Membrane</keyword>
<evidence type="ECO:0000256" key="7">
    <source>
        <dbReference type="ARBA" id="ARBA00022692"/>
    </source>
</evidence>
<reference evidence="15 16" key="1">
    <citation type="journal article" date="2014" name="BMC Genomics">
        <title>Genome and secretome analysis of the hemibiotrophic fungal pathogen, Moniliophthora roreri, which causes frosty pod rot disease of cacao: mechanisms of the biotrophic and necrotrophic phases.</title>
        <authorList>
            <person name="Meinhardt L.W."/>
            <person name="Costa G.G.L."/>
            <person name="Thomazella D.P.T."/>
            <person name="Teixeira P.J.P.L."/>
            <person name="Carazzolle M.F."/>
            <person name="Schuster S.C."/>
            <person name="Carlson J.E."/>
            <person name="Guiltinan M.J."/>
            <person name="Mieczkowski P."/>
            <person name="Farmer A."/>
            <person name="Ramaraj T."/>
            <person name="Crozier J."/>
            <person name="Davis R.E."/>
            <person name="Shao J."/>
            <person name="Melnick R.L."/>
            <person name="Pereira G.A.G."/>
            <person name="Bailey B.A."/>
        </authorList>
    </citation>
    <scope>NUCLEOTIDE SEQUENCE [LARGE SCALE GENOMIC DNA]</scope>
    <source>
        <strain evidence="15 16">MCA 2997</strain>
    </source>
</reference>
<feature type="transmembrane region" description="Helical" evidence="14">
    <location>
        <begin position="143"/>
        <end position="165"/>
    </location>
</feature>
<evidence type="ECO:0000256" key="5">
    <source>
        <dbReference type="ARBA" id="ARBA00022676"/>
    </source>
</evidence>